<dbReference type="EMBL" id="JADIIL010000023">
    <property type="protein sequence ID" value="MBF4475107.1"/>
    <property type="molecule type" value="Genomic_DNA"/>
</dbReference>
<evidence type="ECO:0000259" key="1">
    <source>
        <dbReference type="PROSITE" id="PS50902"/>
    </source>
</evidence>
<dbReference type="Proteomes" id="UP000606900">
    <property type="component" value="Unassembled WGS sequence"/>
</dbReference>
<dbReference type="InterPro" id="IPR036866">
    <property type="entry name" value="RibonucZ/Hydroxyglut_hydro"/>
</dbReference>
<dbReference type="Proteomes" id="UP000062768">
    <property type="component" value="Chromosome I"/>
</dbReference>
<keyword evidence="6" id="KW-1185">Reference proteome</keyword>
<dbReference type="InterPro" id="IPR001279">
    <property type="entry name" value="Metallo-B-lactamas"/>
</dbReference>
<dbReference type="RefSeq" id="WP_048072789.1">
    <property type="nucleotide sequence ID" value="NZ_CP006933.1"/>
</dbReference>
<dbReference type="EMBL" id="LN515531">
    <property type="protein sequence ID" value="CEA13593.1"/>
    <property type="molecule type" value="Genomic_DNA"/>
</dbReference>
<dbReference type="PANTHER" id="PTHR43717:SF1">
    <property type="entry name" value="ANAEROBIC NITRIC OXIDE REDUCTASE FLAVORUBREDOXIN"/>
    <property type="match status" value="1"/>
</dbReference>
<protein>
    <submittedName>
        <fullName evidence="2">F420H2 oxidase FprA</fullName>
    </submittedName>
    <submittedName>
        <fullName evidence="5">FprA family A-type flavoprotein</fullName>
    </submittedName>
    <submittedName>
        <fullName evidence="3">Type A flavoprotein FprA</fullName>
        <ecNumber evidence="3">1.-.-.-</ecNumber>
    </submittedName>
</protein>
<reference evidence="4" key="3">
    <citation type="submission" date="2014-09" db="EMBL/GenBank/DDBJ databases">
        <authorList>
            <person name="Bishop-Lilly K.A."/>
            <person name="Broomall S.M."/>
            <person name="Chain P.S."/>
            <person name="Chertkov O."/>
            <person name="Coyne S.R."/>
            <person name="Daligault H.E."/>
            <person name="Davenport K.W."/>
            <person name="Erkkila T."/>
            <person name="Frey K.G."/>
            <person name="Gibbons H.S."/>
            <person name="Gu W."/>
            <person name="Jaissle J."/>
            <person name="Johnson S.L."/>
            <person name="Koroleva G.I."/>
            <person name="Ladner J.T."/>
            <person name="Lo C.-C."/>
            <person name="Minogue T.D."/>
            <person name="Munk C."/>
            <person name="Palacios G.F."/>
            <person name="Redden C.L."/>
            <person name="Rosenzweig C.N."/>
            <person name="Scholz M.B."/>
            <person name="Teshima H."/>
            <person name="Xu Y."/>
        </authorList>
    </citation>
    <scope>NUCLEOTIDE SEQUENCE</scope>
    <source>
        <strain evidence="4">Mb9</strain>
    </source>
</reference>
<dbReference type="EC" id="1.-.-.-" evidence="3"/>
<dbReference type="InterPro" id="IPR045761">
    <property type="entry name" value="ODP_dom"/>
</dbReference>
<dbReference type="Pfam" id="PF00258">
    <property type="entry name" value="Flavodoxin_1"/>
    <property type="match status" value="1"/>
</dbReference>
<evidence type="ECO:0000313" key="4">
    <source>
        <dbReference type="EMBL" id="CEL25971.1"/>
    </source>
</evidence>
<reference evidence="2" key="1">
    <citation type="submission" date="2013-12" db="EMBL/GenBank/DDBJ databases">
        <title>The complete genome sequence of Methanobacterium sp. BRM9.</title>
        <authorList>
            <consortium name="Pastoral Greenhouse Gas Research Consortium"/>
            <person name="Kelly W.J."/>
            <person name="Leahy S.C."/>
            <person name="Perry R."/>
            <person name="Li D."/>
            <person name="Altermann E."/>
            <person name="Lambie S.C."/>
            <person name="Attwood G.T."/>
        </authorList>
    </citation>
    <scope>NUCLEOTIDE SEQUENCE [LARGE SCALE GENOMIC DNA]</scope>
    <source>
        <strain evidence="2">BRM9</strain>
    </source>
</reference>
<dbReference type="OrthoDB" id="6433at2157"/>
<dbReference type="AlphaFoldDB" id="A0A090I360"/>
<evidence type="ECO:0000313" key="5">
    <source>
        <dbReference type="EMBL" id="MBF4475107.1"/>
    </source>
</evidence>
<dbReference type="PATRIC" id="fig|2162.10.peg.2431"/>
<dbReference type="PROSITE" id="PS50902">
    <property type="entry name" value="FLAVODOXIN_LIKE"/>
    <property type="match status" value="1"/>
</dbReference>
<dbReference type="KEGG" id="mfi:DSM1535_1256"/>
<dbReference type="SMART" id="SM00849">
    <property type="entry name" value="Lactamase_B"/>
    <property type="match status" value="1"/>
</dbReference>
<dbReference type="GO" id="GO:0046872">
    <property type="term" value="F:metal ion binding"/>
    <property type="evidence" value="ECO:0007669"/>
    <property type="project" value="InterPro"/>
</dbReference>
<accession>A0A090I360</accession>
<evidence type="ECO:0000313" key="3">
    <source>
        <dbReference type="EMBL" id="CEA13593.1"/>
    </source>
</evidence>
<dbReference type="SUPFAM" id="SSF52218">
    <property type="entry name" value="Flavoproteins"/>
    <property type="match status" value="1"/>
</dbReference>
<feature type="domain" description="Flavodoxin-like" evidence="1">
    <location>
        <begin position="260"/>
        <end position="401"/>
    </location>
</feature>
<dbReference type="Proteomes" id="UP000029661">
    <property type="component" value="Chromosome"/>
</dbReference>
<dbReference type="GO" id="GO:0016491">
    <property type="term" value="F:oxidoreductase activity"/>
    <property type="evidence" value="ECO:0007669"/>
    <property type="project" value="UniProtKB-KW"/>
</dbReference>
<organism evidence="3">
    <name type="scientific">Methanobacterium formicicum</name>
    <dbReference type="NCBI Taxonomy" id="2162"/>
    <lineage>
        <taxon>Archaea</taxon>
        <taxon>Methanobacteriati</taxon>
        <taxon>Methanobacteriota</taxon>
        <taxon>Methanomada group</taxon>
        <taxon>Methanobacteria</taxon>
        <taxon>Methanobacteriales</taxon>
        <taxon>Methanobacteriaceae</taxon>
        <taxon>Methanobacterium</taxon>
    </lineage>
</organism>
<dbReference type="GO" id="GO:0009055">
    <property type="term" value="F:electron transfer activity"/>
    <property type="evidence" value="ECO:0007669"/>
    <property type="project" value="InterPro"/>
</dbReference>
<evidence type="ECO:0000313" key="6">
    <source>
        <dbReference type="Proteomes" id="UP000062768"/>
    </source>
</evidence>
<gene>
    <name evidence="3" type="primary">fprA3</name>
    <name evidence="2" type="ORF">BRM9_2322</name>
    <name evidence="3" type="ORF">DSM1535_1256</name>
    <name evidence="5" type="ORF">ISP06_06505</name>
    <name evidence="4" type="ORF">MB9_2360</name>
</gene>
<evidence type="ECO:0000313" key="2">
    <source>
        <dbReference type="EMBL" id="AIS33122.1"/>
    </source>
</evidence>
<dbReference type="EMBL" id="LN734822">
    <property type="protein sequence ID" value="CEL25971.1"/>
    <property type="molecule type" value="Genomic_DNA"/>
</dbReference>
<dbReference type="PANTHER" id="PTHR43717">
    <property type="entry name" value="ANAEROBIC NITRIC OXIDE REDUCTASE FLAVORUBREDOXIN"/>
    <property type="match status" value="1"/>
</dbReference>
<proteinExistence type="predicted"/>
<dbReference type="STRING" id="2162.BRM9_2322"/>
<dbReference type="GO" id="GO:0010181">
    <property type="term" value="F:FMN binding"/>
    <property type="evidence" value="ECO:0007669"/>
    <property type="project" value="InterPro"/>
</dbReference>
<dbReference type="Pfam" id="PF19583">
    <property type="entry name" value="ODP"/>
    <property type="match status" value="1"/>
</dbReference>
<keyword evidence="3" id="KW-0560">Oxidoreductase</keyword>
<dbReference type="InterPro" id="IPR008254">
    <property type="entry name" value="Flavodoxin/NO_synth"/>
</dbReference>
<dbReference type="GeneID" id="26740591"/>
<dbReference type="PIRSF" id="PIRSF005243">
    <property type="entry name" value="ROO"/>
    <property type="match status" value="1"/>
</dbReference>
<dbReference type="InterPro" id="IPR016440">
    <property type="entry name" value="Rubredoxin-O_OxRdtase"/>
</dbReference>
<dbReference type="InterPro" id="IPR029039">
    <property type="entry name" value="Flavoprotein-like_sf"/>
</dbReference>
<dbReference type="EMBL" id="CP006933">
    <property type="protein sequence ID" value="AIS33122.1"/>
    <property type="molecule type" value="Genomic_DNA"/>
</dbReference>
<name>A0A090I360_METFO</name>
<reference evidence="3" key="2">
    <citation type="submission" date="2014-08" db="EMBL/GenBank/DDBJ databases">
        <authorList>
            <person name="Wibberg D."/>
        </authorList>
    </citation>
    <scope>NUCLEOTIDE SEQUENCE</scope>
</reference>
<dbReference type="CDD" id="cd07709">
    <property type="entry name" value="flavodiiron_proteins_MBL-fold"/>
    <property type="match status" value="1"/>
</dbReference>
<dbReference type="Gene3D" id="3.40.50.360">
    <property type="match status" value="1"/>
</dbReference>
<reference evidence="5" key="4">
    <citation type="submission" date="2020-10" db="EMBL/GenBank/DDBJ databases">
        <title>Dehalococcoides mccartyi of a TCE/Cr reducing biochatode.</title>
        <authorList>
            <person name="Matturro B."/>
        </authorList>
    </citation>
    <scope>NUCLEOTIDE SEQUENCE</scope>
    <source>
        <strain evidence="5">Bin2</strain>
    </source>
</reference>
<dbReference type="SUPFAM" id="SSF56281">
    <property type="entry name" value="Metallo-hydrolase/oxidoreductase"/>
    <property type="match status" value="1"/>
</dbReference>
<dbReference type="KEGG" id="mfc:BRM9_2322"/>
<sequence>MKAESEKIGEGVYWVGVLDWDIRKYHGYTLNGTTYNAYLVFGDDKVALIDNAYPGNYQELMARVEDAFGKEGKEVKIDVIVQNHVEKDHSGVLPELHKKFPEAPIYCTEIAVKGLLKHFPALEGANFVEVGTGDALELGGKTLAFLDAFLLHWPDSMFTLLVEEGILFPNDAFGQHLCYPQRYDHEIPEYMLMDGTQKFYANLITPLSKLVLKKFQEVTDLGLLEQIKMIAPSHGQIWTDPMKVIGAYSSWATGECPDKITIIYDTMHQSTQKMAHAVAEGAMSEGVDVKLYFLHEDERSEIVKDILDSKAIALGAPTIYDEPYPSVGDLVYYLRGLRFNRTGRERLALTFGSMGGKGGAPEILARDLSEAGFKVVDQYEIYYVPDADELEKCFQAGKKLAQEIKKE</sequence>
<dbReference type="Gene3D" id="3.60.15.10">
    <property type="entry name" value="Ribonuclease Z/Hydroxyacylglutathione hydrolase-like"/>
    <property type="match status" value="1"/>
</dbReference>